<feature type="region of interest" description="Disordered" evidence="1">
    <location>
        <begin position="221"/>
        <end position="249"/>
    </location>
</feature>
<dbReference type="AlphaFoldDB" id="A0A194Q9P9"/>
<evidence type="ECO:0000313" key="3">
    <source>
        <dbReference type="Proteomes" id="UP000053268"/>
    </source>
</evidence>
<organism evidence="2 3">
    <name type="scientific">Papilio xuthus</name>
    <name type="common">Asian swallowtail butterfly</name>
    <dbReference type="NCBI Taxonomy" id="66420"/>
    <lineage>
        <taxon>Eukaryota</taxon>
        <taxon>Metazoa</taxon>
        <taxon>Ecdysozoa</taxon>
        <taxon>Arthropoda</taxon>
        <taxon>Hexapoda</taxon>
        <taxon>Insecta</taxon>
        <taxon>Pterygota</taxon>
        <taxon>Neoptera</taxon>
        <taxon>Endopterygota</taxon>
        <taxon>Lepidoptera</taxon>
        <taxon>Glossata</taxon>
        <taxon>Ditrysia</taxon>
        <taxon>Papilionoidea</taxon>
        <taxon>Papilionidae</taxon>
        <taxon>Papilioninae</taxon>
        <taxon>Papilio</taxon>
    </lineage>
</organism>
<protein>
    <submittedName>
        <fullName evidence="2">Uncharacterized protein</fullName>
    </submittedName>
</protein>
<dbReference type="Proteomes" id="UP000053268">
    <property type="component" value="Unassembled WGS sequence"/>
</dbReference>
<feature type="compositionally biased region" description="Basic and acidic residues" evidence="1">
    <location>
        <begin position="228"/>
        <end position="237"/>
    </location>
</feature>
<proteinExistence type="predicted"/>
<reference evidence="2 3" key="1">
    <citation type="journal article" date="2015" name="Nat. Commun.">
        <title>Outbred genome sequencing and CRISPR/Cas9 gene editing in butterflies.</title>
        <authorList>
            <person name="Li X."/>
            <person name="Fan D."/>
            <person name="Zhang W."/>
            <person name="Liu G."/>
            <person name="Zhang L."/>
            <person name="Zhao L."/>
            <person name="Fang X."/>
            <person name="Chen L."/>
            <person name="Dong Y."/>
            <person name="Chen Y."/>
            <person name="Ding Y."/>
            <person name="Zhao R."/>
            <person name="Feng M."/>
            <person name="Zhu Y."/>
            <person name="Feng Y."/>
            <person name="Jiang X."/>
            <person name="Zhu D."/>
            <person name="Xiang H."/>
            <person name="Feng X."/>
            <person name="Li S."/>
            <person name="Wang J."/>
            <person name="Zhang G."/>
            <person name="Kronforst M.R."/>
            <person name="Wang W."/>
        </authorList>
    </citation>
    <scope>NUCLEOTIDE SEQUENCE [LARGE SCALE GENOMIC DNA]</scope>
    <source>
        <strain evidence="2">Ya'a_city_454_Px</strain>
        <tissue evidence="2">Whole body</tissue>
    </source>
</reference>
<feature type="region of interest" description="Disordered" evidence="1">
    <location>
        <begin position="1"/>
        <end position="22"/>
    </location>
</feature>
<keyword evidence="3" id="KW-1185">Reference proteome</keyword>
<gene>
    <name evidence="2" type="ORF">RR46_08030</name>
</gene>
<dbReference type="EMBL" id="KQ459249">
    <property type="protein sequence ID" value="KPJ02233.1"/>
    <property type="molecule type" value="Genomic_DNA"/>
</dbReference>
<evidence type="ECO:0000313" key="2">
    <source>
        <dbReference type="EMBL" id="KPJ02233.1"/>
    </source>
</evidence>
<evidence type="ECO:0000256" key="1">
    <source>
        <dbReference type="SAM" id="MobiDB-lite"/>
    </source>
</evidence>
<accession>A0A194Q9P9</accession>
<name>A0A194Q9P9_PAPXU</name>
<sequence length="249" mass="26662">MASWTPNKGLNVESKTSKPESRTHNILRGACGAWGAAGAALAGGACAAANARAGAPLRHRAALPLLAAYARAHTHKIRHRNALHAAYVSGGNTDDLHNKLEQASEALRSELSDWIPKTRAEVKSLLLELADRQVNTHAQTLAGWQQALRLATGSDVSEIFKTVSKTAVQNLSPSKCRADTPTDKDFEDLDNYSVEVSSENSISEVVNDSVVGNVDVHLESSASVQVNSDEKTEEKVSDPLQDFSEVDLS</sequence>